<dbReference type="EMBL" id="FLQX01000094">
    <property type="protein sequence ID" value="SBT05082.1"/>
    <property type="molecule type" value="Genomic_DNA"/>
</dbReference>
<name>A0A1A8XL04_9PROT</name>
<dbReference type="GO" id="GO:0035336">
    <property type="term" value="P:long-chain fatty-acyl-CoA metabolic process"/>
    <property type="evidence" value="ECO:0007669"/>
    <property type="project" value="TreeGrafter"/>
</dbReference>
<dbReference type="GO" id="GO:0080019">
    <property type="term" value="F:alcohol-forming very long-chain fatty acyl-CoA reductase activity"/>
    <property type="evidence" value="ECO:0007669"/>
    <property type="project" value="InterPro"/>
</dbReference>
<protein>
    <submittedName>
        <fullName evidence="2">UDP-glucose 4-epimerase</fullName>
    </submittedName>
</protein>
<dbReference type="Pfam" id="PF07993">
    <property type="entry name" value="NAD_binding_4"/>
    <property type="match status" value="1"/>
</dbReference>
<gene>
    <name evidence="2" type="ORF">ACCAA_20143</name>
</gene>
<proteinExistence type="predicted"/>
<sequence>MKNYFITGASGAIGSALVPLLLRQPDNQITLLLRAPSDDDLAARLAALCQFWQIEVTDKPTRERLRALRGDVTRPDFGLDAADYRRLCAECTHIVHSAGNVRMNLPIEQARRSSVDSARYILALAHASAHLEKVELVSTVGVGGRTYRLVPEEWLTSPRQFHNTYEQAKADAEEIVRLEVEGGLPLTVHRPSMVVGDSVTGRIIHFQVFYHLCEFLSGRRTLGLSPQFGAARLDIIPADYVAGAIAWSSTTTVSSGRILHSCSGPALSLPLQPLRESVRQSFAGAGRRLPPVIKLPTRWFTGLLNGVSLLMPAEARRAIKTLPVFLDYLATEQTFANHRTQELLSTVGLTVPSPDEYLGRVLSYYLESLRQG</sequence>
<feature type="domain" description="Thioester reductase (TE)" evidence="1">
    <location>
        <begin position="6"/>
        <end position="245"/>
    </location>
</feature>
<dbReference type="InterPro" id="IPR036291">
    <property type="entry name" value="NAD(P)-bd_dom_sf"/>
</dbReference>
<dbReference type="Gene3D" id="3.40.50.720">
    <property type="entry name" value="NAD(P)-binding Rossmann-like Domain"/>
    <property type="match status" value="1"/>
</dbReference>
<dbReference type="RefSeq" id="WP_186406336.1">
    <property type="nucleotide sequence ID" value="NZ_FLQX01000094.1"/>
</dbReference>
<evidence type="ECO:0000259" key="1">
    <source>
        <dbReference type="Pfam" id="PF07993"/>
    </source>
</evidence>
<accession>A0A1A8XL04</accession>
<dbReference type="PANTHER" id="PTHR11011">
    <property type="entry name" value="MALE STERILITY PROTEIN 2-RELATED"/>
    <property type="match status" value="1"/>
</dbReference>
<evidence type="ECO:0000313" key="2">
    <source>
        <dbReference type="EMBL" id="SBT05082.1"/>
    </source>
</evidence>
<organism evidence="2 3">
    <name type="scientific">Candidatus Accumulibacter aalborgensis</name>
    <dbReference type="NCBI Taxonomy" id="1860102"/>
    <lineage>
        <taxon>Bacteria</taxon>
        <taxon>Pseudomonadati</taxon>
        <taxon>Pseudomonadota</taxon>
        <taxon>Betaproteobacteria</taxon>
        <taxon>Candidatus Accumulibacter</taxon>
    </lineage>
</organism>
<dbReference type="InterPro" id="IPR026055">
    <property type="entry name" value="FAR"/>
</dbReference>
<dbReference type="Proteomes" id="UP000199169">
    <property type="component" value="Unassembled WGS sequence"/>
</dbReference>
<dbReference type="SUPFAM" id="SSF51735">
    <property type="entry name" value="NAD(P)-binding Rossmann-fold domains"/>
    <property type="match status" value="1"/>
</dbReference>
<evidence type="ECO:0000313" key="3">
    <source>
        <dbReference type="Proteomes" id="UP000199169"/>
    </source>
</evidence>
<dbReference type="PANTHER" id="PTHR11011:SF45">
    <property type="entry name" value="FATTY ACYL-COA REDUCTASE CG8306-RELATED"/>
    <property type="match status" value="1"/>
</dbReference>
<dbReference type="InterPro" id="IPR013120">
    <property type="entry name" value="FAR_NAD-bd"/>
</dbReference>
<dbReference type="AlphaFoldDB" id="A0A1A8XL04"/>
<dbReference type="STRING" id="1860102.ACCAA_20143"/>
<keyword evidence="3" id="KW-1185">Reference proteome</keyword>
<reference evidence="2 3" key="1">
    <citation type="submission" date="2016-06" db="EMBL/GenBank/DDBJ databases">
        <authorList>
            <person name="Kjaerup R.B."/>
            <person name="Dalgaard T.S."/>
            <person name="Juul-Madsen H.R."/>
        </authorList>
    </citation>
    <scope>NUCLEOTIDE SEQUENCE [LARGE SCALE GENOMIC DNA]</scope>
    <source>
        <strain evidence="2">3</strain>
    </source>
</reference>